<keyword evidence="3" id="KW-0694">RNA-binding</keyword>
<evidence type="ECO:0000313" key="4">
    <source>
        <dbReference type="EMBL" id="VWL85376.1"/>
    </source>
</evidence>
<organism evidence="4 5">
    <name type="scientific">Oceanivirga miroungae</name>
    <dbReference type="NCBI Taxonomy" id="1130046"/>
    <lineage>
        <taxon>Bacteria</taxon>
        <taxon>Fusobacteriati</taxon>
        <taxon>Fusobacteriota</taxon>
        <taxon>Fusobacteriia</taxon>
        <taxon>Fusobacteriales</taxon>
        <taxon>Leptotrichiaceae</taxon>
        <taxon>Oceanivirga</taxon>
    </lineage>
</organism>
<dbReference type="GO" id="GO:1990904">
    <property type="term" value="C:ribonucleoprotein complex"/>
    <property type="evidence" value="ECO:0007669"/>
    <property type="project" value="UniProtKB-KW"/>
</dbReference>
<keyword evidence="3" id="KW-0699">rRNA-binding</keyword>
<evidence type="ECO:0000256" key="2">
    <source>
        <dbReference type="ARBA" id="ARBA00035294"/>
    </source>
</evidence>
<gene>
    <name evidence="3" type="primary">rpsF</name>
    <name evidence="4" type="ORF">OMES3154_00661</name>
</gene>
<evidence type="ECO:0000256" key="1">
    <source>
        <dbReference type="ARBA" id="ARBA00009512"/>
    </source>
</evidence>
<dbReference type="GO" id="GO:0005840">
    <property type="term" value="C:ribosome"/>
    <property type="evidence" value="ECO:0007669"/>
    <property type="project" value="UniProtKB-KW"/>
</dbReference>
<dbReference type="PANTHER" id="PTHR21011">
    <property type="entry name" value="MITOCHONDRIAL 28S RIBOSOMAL PROTEIN S6"/>
    <property type="match status" value="1"/>
</dbReference>
<dbReference type="EMBL" id="CABWIB010000001">
    <property type="protein sequence ID" value="VWL85376.1"/>
    <property type="molecule type" value="Genomic_DNA"/>
</dbReference>
<dbReference type="InterPro" id="IPR014717">
    <property type="entry name" value="Transl_elong_EF1B/ribsomal_bS6"/>
</dbReference>
<dbReference type="GO" id="GO:0006412">
    <property type="term" value="P:translation"/>
    <property type="evidence" value="ECO:0007669"/>
    <property type="project" value="UniProtKB-UniRule"/>
</dbReference>
<protein>
    <recommendedName>
        <fullName evidence="2 3">Small ribosomal subunit protein bS6</fullName>
    </recommendedName>
</protein>
<dbReference type="SUPFAM" id="SSF54995">
    <property type="entry name" value="Ribosomal protein S6"/>
    <property type="match status" value="1"/>
</dbReference>
<keyword evidence="3 4" id="KW-0689">Ribosomal protein</keyword>
<dbReference type="NCBIfam" id="TIGR00166">
    <property type="entry name" value="S6"/>
    <property type="match status" value="1"/>
</dbReference>
<comment type="function">
    <text evidence="3">Binds together with bS18 to 16S ribosomal RNA.</text>
</comment>
<evidence type="ECO:0000256" key="3">
    <source>
        <dbReference type="HAMAP-Rule" id="MF_00360"/>
    </source>
</evidence>
<dbReference type="CDD" id="cd00473">
    <property type="entry name" value="bS6"/>
    <property type="match status" value="1"/>
</dbReference>
<dbReference type="PANTHER" id="PTHR21011:SF1">
    <property type="entry name" value="SMALL RIBOSOMAL SUBUNIT PROTEIN BS6M"/>
    <property type="match status" value="1"/>
</dbReference>
<dbReference type="InterPro" id="IPR000529">
    <property type="entry name" value="Ribosomal_bS6"/>
</dbReference>
<dbReference type="InterPro" id="IPR035980">
    <property type="entry name" value="Ribosomal_bS6_sf"/>
</dbReference>
<comment type="similarity">
    <text evidence="1 3">Belongs to the bacterial ribosomal protein bS6 family.</text>
</comment>
<sequence length="95" mass="11147">MTKYEIMFIVSTQISEEEKKETIEKVEKTLTRYGATELVTEIMGDKKLAYPIKKKENGYYVLTKFVMDGTQLVEVETKLNIVETILKYMIVRNEK</sequence>
<evidence type="ECO:0000313" key="5">
    <source>
        <dbReference type="Proteomes" id="UP000419017"/>
    </source>
</evidence>
<dbReference type="RefSeq" id="WP_156683374.1">
    <property type="nucleotide sequence ID" value="NZ_CABWIB010000001.1"/>
</dbReference>
<dbReference type="GO" id="GO:0003735">
    <property type="term" value="F:structural constituent of ribosome"/>
    <property type="evidence" value="ECO:0007669"/>
    <property type="project" value="InterPro"/>
</dbReference>
<dbReference type="InterPro" id="IPR020814">
    <property type="entry name" value="Ribosomal_S6_plastid/chlpt"/>
</dbReference>
<accession>A0A6I8M7H6</accession>
<reference evidence="4 5" key="1">
    <citation type="submission" date="2019-10" db="EMBL/GenBank/DDBJ databases">
        <authorList>
            <person name="Blom J."/>
        </authorList>
    </citation>
    <scope>NUCLEOTIDE SEQUENCE [LARGE SCALE GENOMIC DNA]</scope>
    <source>
        <strain evidence="4 5">ES3154-GLU</strain>
    </source>
</reference>
<dbReference type="Pfam" id="PF01250">
    <property type="entry name" value="Ribosomal_S6"/>
    <property type="match status" value="1"/>
</dbReference>
<dbReference type="Proteomes" id="UP000419017">
    <property type="component" value="Unassembled WGS sequence"/>
</dbReference>
<dbReference type="HAMAP" id="MF_00360">
    <property type="entry name" value="Ribosomal_bS6"/>
    <property type="match status" value="1"/>
</dbReference>
<dbReference type="Gene3D" id="3.30.70.60">
    <property type="match status" value="1"/>
</dbReference>
<dbReference type="GO" id="GO:0070181">
    <property type="term" value="F:small ribosomal subunit rRNA binding"/>
    <property type="evidence" value="ECO:0007669"/>
    <property type="project" value="TreeGrafter"/>
</dbReference>
<keyword evidence="5" id="KW-1185">Reference proteome</keyword>
<keyword evidence="3" id="KW-0687">Ribonucleoprotein</keyword>
<proteinExistence type="inferred from homology"/>
<dbReference type="AlphaFoldDB" id="A0A6I8M7H6"/>
<dbReference type="GO" id="GO:0005737">
    <property type="term" value="C:cytoplasm"/>
    <property type="evidence" value="ECO:0007669"/>
    <property type="project" value="UniProtKB-ARBA"/>
</dbReference>
<name>A0A6I8M7H6_9FUSO</name>